<keyword evidence="3 9" id="KW-0548">Nucleotidyltransferase</keyword>
<dbReference type="PANTHER" id="PTHR21342">
    <property type="entry name" value="PHOSPHOPANTETHEINE ADENYLYLTRANSFERASE"/>
    <property type="match status" value="1"/>
</dbReference>
<feature type="binding site" evidence="9">
    <location>
        <position position="99"/>
    </location>
    <ligand>
        <name>ATP</name>
        <dbReference type="ChEBI" id="CHEBI:30616"/>
    </ligand>
</feature>
<keyword evidence="4 9" id="KW-0547">Nucleotide-binding</keyword>
<evidence type="ECO:0000256" key="9">
    <source>
        <dbReference type="HAMAP-Rule" id="MF_00151"/>
    </source>
</evidence>
<evidence type="ECO:0000313" key="11">
    <source>
        <dbReference type="EMBL" id="BBM83294.1"/>
    </source>
</evidence>
<dbReference type="KEGG" id="uam:UABAM_01645"/>
<dbReference type="HAMAP" id="MF_00151">
    <property type="entry name" value="PPAT_bact"/>
    <property type="match status" value="1"/>
</dbReference>
<keyword evidence="1 9" id="KW-0963">Cytoplasm</keyword>
<evidence type="ECO:0000256" key="3">
    <source>
        <dbReference type="ARBA" id="ARBA00022695"/>
    </source>
</evidence>
<feature type="binding site" evidence="9">
    <location>
        <position position="10"/>
    </location>
    <ligand>
        <name>substrate</name>
    </ligand>
</feature>
<dbReference type="OrthoDB" id="9806661at2"/>
<dbReference type="UniPathway" id="UPA00241">
    <property type="reaction ID" value="UER00355"/>
</dbReference>
<evidence type="ECO:0000256" key="2">
    <source>
        <dbReference type="ARBA" id="ARBA00022679"/>
    </source>
</evidence>
<feature type="binding site" evidence="9">
    <location>
        <position position="42"/>
    </location>
    <ligand>
        <name>substrate</name>
    </ligand>
</feature>
<sequence>MERVGLYAGSFNPPTKGHLDIISRACNVCDRLIVGVGINMRKKAVIKPDERVQLLEKATAQFTNVTVATYEGLTVDYANNIGVNVLIRGLRNPTDFHMEFHMAVTNKTLSPNLETLFLMSTPNFAFVNSYLVREVAASGGDIDAFLPEEIIEDVKQIFAKRMELLKELF</sequence>
<reference evidence="11 12" key="1">
    <citation type="submission" date="2019-08" db="EMBL/GenBank/DDBJ databases">
        <title>Complete genome sequence of Candidatus Uab amorphum.</title>
        <authorList>
            <person name="Shiratori T."/>
            <person name="Suzuki S."/>
            <person name="Kakizawa Y."/>
            <person name="Ishida K."/>
        </authorList>
    </citation>
    <scope>NUCLEOTIDE SEQUENCE [LARGE SCALE GENOMIC DNA]</scope>
    <source>
        <strain evidence="11 12">SRT547</strain>
    </source>
</reference>
<feature type="domain" description="Cytidyltransferase-like" evidence="10">
    <location>
        <begin position="6"/>
        <end position="134"/>
    </location>
</feature>
<dbReference type="InterPro" id="IPR001980">
    <property type="entry name" value="PPAT"/>
</dbReference>
<keyword evidence="7 9" id="KW-0173">Coenzyme A biosynthesis</keyword>
<dbReference type="RefSeq" id="WP_151967500.1">
    <property type="nucleotide sequence ID" value="NZ_AP019860.1"/>
</dbReference>
<dbReference type="InterPro" id="IPR004821">
    <property type="entry name" value="Cyt_trans-like"/>
</dbReference>
<dbReference type="Gene3D" id="3.40.50.620">
    <property type="entry name" value="HUPs"/>
    <property type="match status" value="1"/>
</dbReference>
<keyword evidence="12" id="KW-1185">Reference proteome</keyword>
<accession>A0A5S9IKB9</accession>
<dbReference type="GO" id="GO:0015937">
    <property type="term" value="P:coenzyme A biosynthetic process"/>
    <property type="evidence" value="ECO:0007669"/>
    <property type="project" value="UniProtKB-UniRule"/>
</dbReference>
<evidence type="ECO:0000313" key="12">
    <source>
        <dbReference type="Proteomes" id="UP000326354"/>
    </source>
</evidence>
<dbReference type="NCBIfam" id="TIGR01510">
    <property type="entry name" value="coaD_prev_kdtB"/>
    <property type="match status" value="1"/>
</dbReference>
<dbReference type="CDD" id="cd02163">
    <property type="entry name" value="PPAT"/>
    <property type="match status" value="1"/>
</dbReference>
<dbReference type="GO" id="GO:0005737">
    <property type="term" value="C:cytoplasm"/>
    <property type="evidence" value="ECO:0007669"/>
    <property type="project" value="UniProtKB-SubCell"/>
</dbReference>
<feature type="binding site" evidence="9">
    <location>
        <begin position="124"/>
        <end position="130"/>
    </location>
    <ligand>
        <name>ATP</name>
        <dbReference type="ChEBI" id="CHEBI:30616"/>
    </ligand>
</feature>
<protein>
    <recommendedName>
        <fullName evidence="9">Phosphopantetheine adenylyltransferase</fullName>
        <ecNumber evidence="9">2.7.7.3</ecNumber>
    </recommendedName>
    <alternativeName>
        <fullName evidence="9">Dephospho-CoA pyrophosphorylase</fullName>
    </alternativeName>
    <alternativeName>
        <fullName evidence="9">Pantetheine-phosphate adenylyltransferase</fullName>
        <shortName evidence="9">PPAT</shortName>
    </alternativeName>
</protein>
<evidence type="ECO:0000256" key="6">
    <source>
        <dbReference type="ARBA" id="ARBA00022842"/>
    </source>
</evidence>
<dbReference type="SUPFAM" id="SSF52374">
    <property type="entry name" value="Nucleotidylyl transferase"/>
    <property type="match status" value="1"/>
</dbReference>
<feature type="site" description="Transition state stabilizer" evidence="9">
    <location>
        <position position="18"/>
    </location>
</feature>
<comment type="subcellular location">
    <subcellularLocation>
        <location evidence="9">Cytoplasm</location>
    </subcellularLocation>
</comment>
<evidence type="ECO:0000256" key="7">
    <source>
        <dbReference type="ARBA" id="ARBA00022993"/>
    </source>
</evidence>
<proteinExistence type="inferred from homology"/>
<keyword evidence="2 9" id="KW-0808">Transferase</keyword>
<feature type="binding site" evidence="9">
    <location>
        <position position="18"/>
    </location>
    <ligand>
        <name>ATP</name>
        <dbReference type="ChEBI" id="CHEBI:30616"/>
    </ligand>
</feature>
<keyword evidence="6 9" id="KW-0460">Magnesium</keyword>
<evidence type="ECO:0000256" key="1">
    <source>
        <dbReference type="ARBA" id="ARBA00022490"/>
    </source>
</evidence>
<keyword evidence="5 9" id="KW-0067">ATP-binding</keyword>
<dbReference type="GO" id="GO:0004595">
    <property type="term" value="F:pantetheine-phosphate adenylyltransferase activity"/>
    <property type="evidence" value="ECO:0007669"/>
    <property type="project" value="UniProtKB-UniRule"/>
</dbReference>
<feature type="binding site" evidence="9">
    <location>
        <begin position="10"/>
        <end position="11"/>
    </location>
    <ligand>
        <name>ATP</name>
        <dbReference type="ChEBI" id="CHEBI:30616"/>
    </ligand>
</feature>
<dbReference type="PANTHER" id="PTHR21342:SF1">
    <property type="entry name" value="PHOSPHOPANTETHEINE ADENYLYLTRANSFERASE"/>
    <property type="match status" value="1"/>
</dbReference>
<dbReference type="Pfam" id="PF01467">
    <property type="entry name" value="CTP_transf_like"/>
    <property type="match status" value="1"/>
</dbReference>
<organism evidence="11 12">
    <name type="scientific">Uabimicrobium amorphum</name>
    <dbReference type="NCBI Taxonomy" id="2596890"/>
    <lineage>
        <taxon>Bacteria</taxon>
        <taxon>Pseudomonadati</taxon>
        <taxon>Planctomycetota</taxon>
        <taxon>Candidatus Uabimicrobiia</taxon>
        <taxon>Candidatus Uabimicrobiales</taxon>
        <taxon>Candidatus Uabimicrobiaceae</taxon>
        <taxon>Candidatus Uabimicrobium</taxon>
    </lineage>
</organism>
<dbReference type="PRINTS" id="PR01020">
    <property type="entry name" value="LPSBIOSNTHSS"/>
</dbReference>
<dbReference type="AlphaFoldDB" id="A0A5S9IKB9"/>
<dbReference type="Proteomes" id="UP000326354">
    <property type="component" value="Chromosome"/>
</dbReference>
<feature type="binding site" evidence="9">
    <location>
        <position position="88"/>
    </location>
    <ligand>
        <name>substrate</name>
    </ligand>
</feature>
<comment type="cofactor">
    <cofactor evidence="9">
        <name>Mg(2+)</name>
        <dbReference type="ChEBI" id="CHEBI:18420"/>
    </cofactor>
</comment>
<comment type="similarity">
    <text evidence="9">Belongs to the bacterial CoaD family.</text>
</comment>
<gene>
    <name evidence="9" type="primary">coaD</name>
    <name evidence="11" type="ORF">UABAM_01645</name>
</gene>
<comment type="pathway">
    <text evidence="9">Cofactor biosynthesis; coenzyme A biosynthesis; CoA from (R)-pantothenate: step 4/5.</text>
</comment>
<dbReference type="InterPro" id="IPR014729">
    <property type="entry name" value="Rossmann-like_a/b/a_fold"/>
</dbReference>
<evidence type="ECO:0000259" key="10">
    <source>
        <dbReference type="Pfam" id="PF01467"/>
    </source>
</evidence>
<feature type="binding site" evidence="9">
    <location>
        <begin position="89"/>
        <end position="91"/>
    </location>
    <ligand>
        <name>ATP</name>
        <dbReference type="ChEBI" id="CHEBI:30616"/>
    </ligand>
</feature>
<dbReference type="GO" id="GO:0005524">
    <property type="term" value="F:ATP binding"/>
    <property type="evidence" value="ECO:0007669"/>
    <property type="project" value="UniProtKB-KW"/>
</dbReference>
<dbReference type="EMBL" id="AP019860">
    <property type="protein sequence ID" value="BBM83294.1"/>
    <property type="molecule type" value="Genomic_DNA"/>
</dbReference>
<comment type="function">
    <text evidence="9">Reversibly transfers an adenylyl group from ATP to 4'-phosphopantetheine, yielding dephospho-CoA (dPCoA) and pyrophosphate.</text>
</comment>
<comment type="catalytic activity">
    <reaction evidence="8 9">
        <text>(R)-4'-phosphopantetheine + ATP + H(+) = 3'-dephospho-CoA + diphosphate</text>
        <dbReference type="Rhea" id="RHEA:19801"/>
        <dbReference type="ChEBI" id="CHEBI:15378"/>
        <dbReference type="ChEBI" id="CHEBI:30616"/>
        <dbReference type="ChEBI" id="CHEBI:33019"/>
        <dbReference type="ChEBI" id="CHEBI:57328"/>
        <dbReference type="ChEBI" id="CHEBI:61723"/>
        <dbReference type="EC" id="2.7.7.3"/>
    </reaction>
</comment>
<feature type="binding site" evidence="9">
    <location>
        <position position="74"/>
    </location>
    <ligand>
        <name>substrate</name>
    </ligand>
</feature>
<evidence type="ECO:0000256" key="5">
    <source>
        <dbReference type="ARBA" id="ARBA00022840"/>
    </source>
</evidence>
<comment type="subunit">
    <text evidence="9">Homohexamer.</text>
</comment>
<dbReference type="NCBIfam" id="TIGR00125">
    <property type="entry name" value="cyt_tran_rel"/>
    <property type="match status" value="1"/>
</dbReference>
<dbReference type="EC" id="2.7.7.3" evidence="9"/>
<evidence type="ECO:0000256" key="8">
    <source>
        <dbReference type="ARBA" id="ARBA00029346"/>
    </source>
</evidence>
<evidence type="ECO:0000256" key="4">
    <source>
        <dbReference type="ARBA" id="ARBA00022741"/>
    </source>
</evidence>
<name>A0A5S9IKB9_UABAM</name>